<dbReference type="GO" id="GO:0016787">
    <property type="term" value="F:hydrolase activity"/>
    <property type="evidence" value="ECO:0007669"/>
    <property type="project" value="UniProtKB-KW"/>
</dbReference>
<evidence type="ECO:0000259" key="1">
    <source>
        <dbReference type="Pfam" id="PF12708"/>
    </source>
</evidence>
<dbReference type="InterPro" id="IPR024535">
    <property type="entry name" value="RHGA/B-epi-like_pectate_lyase"/>
</dbReference>
<sequence>MPINVKDSQFGAVGDGSKDDAAAIQKAIDFAKTRSANPYAPYLTTVYFPAGYYLVGSPINLTNATGIWLVGDGGSYLNTVILGITGNQPMFDFSGSSYSGCENFTFLPAGNASNSSTIGVQFARTNNGGLNCGIKKCYFQMADNASANGGLGSIGLLNIRSEEFYIHECVIRANAPLILSYTSNIAVIGVNYTASSSYQALLGGTGSMGVTDITGTSLQAIEKRLPAMILLGTNTINFQGYLSRLLSSGSGSNETAILCATYTTNLRVHATIESFSRAVQVLNSALENCDLNLVVANSTTPNTELVDVTNCFVSGLRLSVSQPVSSERNRIVIYHAPVANNTQQAVGSITNSEITCSAVPSNEFIISANLLKRSTNVLFNTLIPFEKRSGRIRQLTNSRVSFGTVGSITSASILQFREARLTNVNNNSGHYRFWIDGTIKAGGYGSGKAASLSFQAQIIVNQRYDGVLDPFSSTVITLDQSSTDPSYLSISGIVANLTFTNNIGSITLLPRVLGNGTGEPVYYEGFVEFQSDFFINDPFPLT</sequence>
<dbReference type="RefSeq" id="WP_248476905.1">
    <property type="nucleotide sequence ID" value="NZ_JALPRF010000002.1"/>
</dbReference>
<comment type="caution">
    <text evidence="2">The sequence shown here is derived from an EMBL/GenBank/DDBJ whole genome shotgun (WGS) entry which is preliminary data.</text>
</comment>
<dbReference type="InterPro" id="IPR011050">
    <property type="entry name" value="Pectin_lyase_fold/virulence"/>
</dbReference>
<name>A0ABT0HL35_9BACT</name>
<proteinExistence type="predicted"/>
<dbReference type="Gene3D" id="2.160.20.10">
    <property type="entry name" value="Single-stranded right-handed beta-helix, Pectin lyase-like"/>
    <property type="match status" value="1"/>
</dbReference>
<evidence type="ECO:0000313" key="3">
    <source>
        <dbReference type="Proteomes" id="UP001202180"/>
    </source>
</evidence>
<gene>
    <name evidence="2" type="ORF">M0L20_10630</name>
</gene>
<keyword evidence="3" id="KW-1185">Reference proteome</keyword>
<dbReference type="Proteomes" id="UP001202180">
    <property type="component" value="Unassembled WGS sequence"/>
</dbReference>
<reference evidence="2 3" key="1">
    <citation type="submission" date="2022-04" db="EMBL/GenBank/DDBJ databases">
        <title>Spirosoma sp. strain RP8 genome sequencing and assembly.</title>
        <authorList>
            <person name="Jung Y."/>
        </authorList>
    </citation>
    <scope>NUCLEOTIDE SEQUENCE [LARGE SCALE GENOMIC DNA]</scope>
    <source>
        <strain evidence="2 3">RP8</strain>
    </source>
</reference>
<dbReference type="EMBL" id="JALPRF010000002">
    <property type="protein sequence ID" value="MCK8492305.1"/>
    <property type="molecule type" value="Genomic_DNA"/>
</dbReference>
<dbReference type="SUPFAM" id="SSF51126">
    <property type="entry name" value="Pectin lyase-like"/>
    <property type="match status" value="1"/>
</dbReference>
<dbReference type="Pfam" id="PF12708">
    <property type="entry name" value="Pect-lyase_RHGA_epim"/>
    <property type="match status" value="1"/>
</dbReference>
<organism evidence="2 3">
    <name type="scientific">Spirosoma liriopis</name>
    <dbReference type="NCBI Taxonomy" id="2937440"/>
    <lineage>
        <taxon>Bacteria</taxon>
        <taxon>Pseudomonadati</taxon>
        <taxon>Bacteroidota</taxon>
        <taxon>Cytophagia</taxon>
        <taxon>Cytophagales</taxon>
        <taxon>Cytophagaceae</taxon>
        <taxon>Spirosoma</taxon>
    </lineage>
</organism>
<dbReference type="InterPro" id="IPR012334">
    <property type="entry name" value="Pectin_lyas_fold"/>
</dbReference>
<evidence type="ECO:0000313" key="2">
    <source>
        <dbReference type="EMBL" id="MCK8492305.1"/>
    </source>
</evidence>
<keyword evidence="2" id="KW-0378">Hydrolase</keyword>
<protein>
    <submittedName>
        <fullName evidence="2">Glycoside hydrolase family 55 protein</fullName>
    </submittedName>
</protein>
<feature type="domain" description="Rhamnogalacturonase A/B/Epimerase-like pectate lyase" evidence="1">
    <location>
        <begin position="3"/>
        <end position="76"/>
    </location>
</feature>
<accession>A0ABT0HL35</accession>